<gene>
    <name evidence="1" type="ORF">HK105_202707</name>
</gene>
<comment type="caution">
    <text evidence="1">The sequence shown here is derived from an EMBL/GenBank/DDBJ whole genome shotgun (WGS) entry which is preliminary data.</text>
</comment>
<evidence type="ECO:0000313" key="1">
    <source>
        <dbReference type="EMBL" id="KAL2917834.1"/>
    </source>
</evidence>
<name>A0ABR4NED1_9FUNG</name>
<protein>
    <recommendedName>
        <fullName evidence="3">Mediator of RNA polymerase II transcription subunit 9</fullName>
    </recommendedName>
</protein>
<dbReference type="Proteomes" id="UP001527925">
    <property type="component" value="Unassembled WGS sequence"/>
</dbReference>
<keyword evidence="2" id="KW-1185">Reference proteome</keyword>
<sequence length="145" mass="14670">MTNTIGPPALGDGAGPTDEPVPAACFELFADLADILAQMSLPETPASAAAAAASALTPASAVPATPEAQALAVAAKVSALVAKIHAAHDTVRQLPRAAQTEAELRRMLSDYEMQLSAAKARQARILEMAHAVGSAGTASNAMQVE</sequence>
<dbReference type="EMBL" id="JADGIZ020000009">
    <property type="protein sequence ID" value="KAL2917834.1"/>
    <property type="molecule type" value="Genomic_DNA"/>
</dbReference>
<reference evidence="1 2" key="1">
    <citation type="submission" date="2023-09" db="EMBL/GenBank/DDBJ databases">
        <title>Pangenome analysis of Batrachochytrium dendrobatidis and related Chytrids.</title>
        <authorList>
            <person name="Yacoub M.N."/>
            <person name="Stajich J.E."/>
            <person name="James T.Y."/>
        </authorList>
    </citation>
    <scope>NUCLEOTIDE SEQUENCE [LARGE SCALE GENOMIC DNA]</scope>
    <source>
        <strain evidence="1 2">JEL0888</strain>
    </source>
</reference>
<proteinExistence type="predicted"/>
<accession>A0ABR4NED1</accession>
<evidence type="ECO:0008006" key="3">
    <source>
        <dbReference type="Google" id="ProtNLM"/>
    </source>
</evidence>
<evidence type="ECO:0000313" key="2">
    <source>
        <dbReference type="Proteomes" id="UP001527925"/>
    </source>
</evidence>
<organism evidence="1 2">
    <name type="scientific">Polyrhizophydium stewartii</name>
    <dbReference type="NCBI Taxonomy" id="2732419"/>
    <lineage>
        <taxon>Eukaryota</taxon>
        <taxon>Fungi</taxon>
        <taxon>Fungi incertae sedis</taxon>
        <taxon>Chytridiomycota</taxon>
        <taxon>Chytridiomycota incertae sedis</taxon>
        <taxon>Chytridiomycetes</taxon>
        <taxon>Rhizophydiales</taxon>
        <taxon>Rhizophydiales incertae sedis</taxon>
        <taxon>Polyrhizophydium</taxon>
    </lineage>
</organism>